<dbReference type="EMBL" id="JAVIJF010000003">
    <property type="protein sequence ID" value="MDX8523863.1"/>
    <property type="molecule type" value="Genomic_DNA"/>
</dbReference>
<organism evidence="4 5">
    <name type="scientific">Mesorhizobium montanum</name>
    <dbReference type="NCBI Taxonomy" id="3072323"/>
    <lineage>
        <taxon>Bacteria</taxon>
        <taxon>Pseudomonadati</taxon>
        <taxon>Pseudomonadota</taxon>
        <taxon>Alphaproteobacteria</taxon>
        <taxon>Hyphomicrobiales</taxon>
        <taxon>Phyllobacteriaceae</taxon>
        <taxon>Mesorhizobium</taxon>
    </lineage>
</organism>
<dbReference type="CDD" id="cd07814">
    <property type="entry name" value="SRPBCC_CalC_Aha1-like"/>
    <property type="match status" value="1"/>
</dbReference>
<feature type="region of interest" description="Disordered" evidence="2">
    <location>
        <begin position="101"/>
        <end position="126"/>
    </location>
</feature>
<keyword evidence="5" id="KW-1185">Reference proteome</keyword>
<evidence type="ECO:0000313" key="5">
    <source>
        <dbReference type="Proteomes" id="UP001276840"/>
    </source>
</evidence>
<evidence type="ECO:0000313" key="4">
    <source>
        <dbReference type="EMBL" id="MDX8523863.1"/>
    </source>
</evidence>
<evidence type="ECO:0000256" key="1">
    <source>
        <dbReference type="ARBA" id="ARBA00006817"/>
    </source>
</evidence>
<gene>
    <name evidence="4" type="ORF">RFM68_05030</name>
</gene>
<dbReference type="RefSeq" id="WP_320231839.1">
    <property type="nucleotide sequence ID" value="NZ_JAVIJF010000003.1"/>
</dbReference>
<protein>
    <submittedName>
        <fullName evidence="4">SRPBCC domain-containing protein</fullName>
    </submittedName>
</protein>
<accession>A0ABU4ZET1</accession>
<dbReference type="Proteomes" id="UP001276840">
    <property type="component" value="Unassembled WGS sequence"/>
</dbReference>
<dbReference type="Gene3D" id="3.30.530.20">
    <property type="match status" value="1"/>
</dbReference>
<reference evidence="4 5" key="1">
    <citation type="submission" date="2023-08" db="EMBL/GenBank/DDBJ databases">
        <title>Implementing the SeqCode for naming new Mesorhizobium species isolated from Vachellia karroo root nodules.</title>
        <authorList>
            <person name="Van Lill M."/>
        </authorList>
    </citation>
    <scope>NUCLEOTIDE SEQUENCE [LARGE SCALE GENOMIC DNA]</scope>
    <source>
        <strain evidence="4 5">MSK 1335</strain>
    </source>
</reference>
<evidence type="ECO:0000259" key="3">
    <source>
        <dbReference type="Pfam" id="PF08327"/>
    </source>
</evidence>
<sequence length="143" mass="15949">MTTATKSILVERILPHAADKVWRALTSPHLVAEWLMENDFEPVEGHRFTFRAKPMPGWSGVVNCEVLKVDPPRLLTYSWGDGSESESGLKTIVTWSLTPEGPSTRVRMEQSGFRPQDEPGYKGMGSGWPRILERLEQVAAGQG</sequence>
<evidence type="ECO:0000256" key="2">
    <source>
        <dbReference type="SAM" id="MobiDB-lite"/>
    </source>
</evidence>
<dbReference type="SUPFAM" id="SSF55961">
    <property type="entry name" value="Bet v1-like"/>
    <property type="match status" value="1"/>
</dbReference>
<comment type="similarity">
    <text evidence="1">Belongs to the AHA1 family.</text>
</comment>
<dbReference type="Pfam" id="PF08327">
    <property type="entry name" value="AHSA1"/>
    <property type="match status" value="1"/>
</dbReference>
<dbReference type="InterPro" id="IPR023393">
    <property type="entry name" value="START-like_dom_sf"/>
</dbReference>
<comment type="caution">
    <text evidence="4">The sequence shown here is derived from an EMBL/GenBank/DDBJ whole genome shotgun (WGS) entry which is preliminary data.</text>
</comment>
<feature type="domain" description="Activator of Hsp90 ATPase homologue 1/2-like C-terminal" evidence="3">
    <location>
        <begin position="17"/>
        <end position="139"/>
    </location>
</feature>
<proteinExistence type="inferred from homology"/>
<name>A0ABU4ZET1_9HYPH</name>
<dbReference type="InterPro" id="IPR013538">
    <property type="entry name" value="ASHA1/2-like_C"/>
</dbReference>